<feature type="signal peptide" evidence="2">
    <location>
        <begin position="1"/>
        <end position="29"/>
    </location>
</feature>
<comment type="caution">
    <text evidence="3">The sequence shown here is derived from an EMBL/GenBank/DDBJ whole genome shotgun (WGS) entry which is preliminary data.</text>
</comment>
<proteinExistence type="predicted"/>
<organism evidence="3 4">
    <name type="scientific">Albula glossodonta</name>
    <name type="common">roundjaw bonefish</name>
    <dbReference type="NCBI Taxonomy" id="121402"/>
    <lineage>
        <taxon>Eukaryota</taxon>
        <taxon>Metazoa</taxon>
        <taxon>Chordata</taxon>
        <taxon>Craniata</taxon>
        <taxon>Vertebrata</taxon>
        <taxon>Euteleostomi</taxon>
        <taxon>Actinopterygii</taxon>
        <taxon>Neopterygii</taxon>
        <taxon>Teleostei</taxon>
        <taxon>Albuliformes</taxon>
        <taxon>Albulidae</taxon>
        <taxon>Albula</taxon>
    </lineage>
</organism>
<feature type="chain" id="PRO_5035876773" evidence="2">
    <location>
        <begin position="30"/>
        <end position="311"/>
    </location>
</feature>
<evidence type="ECO:0000313" key="4">
    <source>
        <dbReference type="Proteomes" id="UP000824540"/>
    </source>
</evidence>
<evidence type="ECO:0000256" key="1">
    <source>
        <dbReference type="SAM" id="MobiDB-lite"/>
    </source>
</evidence>
<dbReference type="Proteomes" id="UP000824540">
    <property type="component" value="Unassembled WGS sequence"/>
</dbReference>
<feature type="non-terminal residue" evidence="3">
    <location>
        <position position="311"/>
    </location>
</feature>
<protein>
    <submittedName>
        <fullName evidence="3">Uncharacterized protein</fullName>
    </submittedName>
</protein>
<sequence length="311" mass="33869">MPPCLLPVSLRLQSALVLLKAAATRPSLAFLSAACQRRPIDCLGKQSSAPPPPRHHQPPHPPSTFTCQESKVGAGRVPRARCHMAARMGRVTETTLHMPVPLAARNERVQEPELTLPYIVRPRVLKLSDSVAPSQRRGTQQRVPGALHMFTIDLGMFSALLSEPQLQSDGESGLLCGGKTSFDSSVSHKWECLLLCIFRDRPSPCLSNWQACSPQRPFSLEDGPLDLQPKQTVLLPAALLQASFTVKSAALLIMKRSSCFSPDHVTDTADSEGAQLHSTVCEELEERRESIPRALSLGAHSLCFHAAPSQS</sequence>
<dbReference type="AlphaFoldDB" id="A0A8T2PB47"/>
<dbReference type="EMBL" id="JAFBMS010000008">
    <property type="protein sequence ID" value="KAG9349765.1"/>
    <property type="molecule type" value="Genomic_DNA"/>
</dbReference>
<name>A0A8T2PB47_9TELE</name>
<reference evidence="3" key="1">
    <citation type="thesis" date="2021" institute="BYU ScholarsArchive" country="Provo, UT, USA">
        <title>Applications of and Algorithms for Genome Assembly and Genomic Analyses with an Emphasis on Marine Teleosts.</title>
        <authorList>
            <person name="Pickett B.D."/>
        </authorList>
    </citation>
    <scope>NUCLEOTIDE SEQUENCE</scope>
    <source>
        <strain evidence="3">HI-2016</strain>
    </source>
</reference>
<keyword evidence="4" id="KW-1185">Reference proteome</keyword>
<accession>A0A8T2PB47</accession>
<feature type="region of interest" description="Disordered" evidence="1">
    <location>
        <begin position="42"/>
        <end position="70"/>
    </location>
</feature>
<evidence type="ECO:0000256" key="2">
    <source>
        <dbReference type="SAM" id="SignalP"/>
    </source>
</evidence>
<keyword evidence="2" id="KW-0732">Signal</keyword>
<evidence type="ECO:0000313" key="3">
    <source>
        <dbReference type="EMBL" id="KAG9349765.1"/>
    </source>
</evidence>
<gene>
    <name evidence="3" type="ORF">JZ751_026118</name>
</gene>